<name>A0A0D9WUI4_9ORYZ</name>
<dbReference type="AlphaFoldDB" id="A0A0D9WUI4"/>
<organism evidence="1 2">
    <name type="scientific">Leersia perrieri</name>
    <dbReference type="NCBI Taxonomy" id="77586"/>
    <lineage>
        <taxon>Eukaryota</taxon>
        <taxon>Viridiplantae</taxon>
        <taxon>Streptophyta</taxon>
        <taxon>Embryophyta</taxon>
        <taxon>Tracheophyta</taxon>
        <taxon>Spermatophyta</taxon>
        <taxon>Magnoliopsida</taxon>
        <taxon>Liliopsida</taxon>
        <taxon>Poales</taxon>
        <taxon>Poaceae</taxon>
        <taxon>BOP clade</taxon>
        <taxon>Oryzoideae</taxon>
        <taxon>Oryzeae</taxon>
        <taxon>Oryzinae</taxon>
        <taxon>Leersia</taxon>
    </lineage>
</organism>
<evidence type="ECO:0000313" key="1">
    <source>
        <dbReference type="EnsemblPlants" id="LPERR07G00100.1"/>
    </source>
</evidence>
<reference evidence="1" key="3">
    <citation type="submission" date="2015-04" db="UniProtKB">
        <authorList>
            <consortium name="EnsemblPlants"/>
        </authorList>
    </citation>
    <scope>IDENTIFICATION</scope>
</reference>
<keyword evidence="2" id="KW-1185">Reference proteome</keyword>
<evidence type="ECO:0000313" key="2">
    <source>
        <dbReference type="Proteomes" id="UP000032180"/>
    </source>
</evidence>
<sequence>MPHSLILSPPLHFPLSPVPKRRRSANSKARGSLPVAVGLGASSSILRWLATAHATVASARVAAFRVD</sequence>
<protein>
    <submittedName>
        <fullName evidence="1">Uncharacterized protein</fullName>
    </submittedName>
</protein>
<dbReference type="Proteomes" id="UP000032180">
    <property type="component" value="Chromosome 7"/>
</dbReference>
<dbReference type="HOGENOM" id="CLU_2816094_0_0_1"/>
<dbReference type="Gramene" id="LPERR07G00100.1">
    <property type="protein sequence ID" value="LPERR07G00100.1"/>
    <property type="gene ID" value="LPERR07G00100"/>
</dbReference>
<reference evidence="1 2" key="1">
    <citation type="submission" date="2012-08" db="EMBL/GenBank/DDBJ databases">
        <title>Oryza genome evolution.</title>
        <authorList>
            <person name="Wing R.A."/>
        </authorList>
    </citation>
    <scope>NUCLEOTIDE SEQUENCE</scope>
</reference>
<reference evidence="2" key="2">
    <citation type="submission" date="2013-12" db="EMBL/GenBank/DDBJ databases">
        <authorList>
            <person name="Yu Y."/>
            <person name="Lee S."/>
            <person name="de Baynast K."/>
            <person name="Wissotski M."/>
            <person name="Liu L."/>
            <person name="Talag J."/>
            <person name="Goicoechea J."/>
            <person name="Angelova A."/>
            <person name="Jetty R."/>
            <person name="Kudrna D."/>
            <person name="Golser W."/>
            <person name="Rivera L."/>
            <person name="Zhang J."/>
            <person name="Wing R."/>
        </authorList>
    </citation>
    <scope>NUCLEOTIDE SEQUENCE</scope>
</reference>
<proteinExistence type="predicted"/>
<dbReference type="EnsemblPlants" id="LPERR07G00100.1">
    <property type="protein sequence ID" value="LPERR07G00100.1"/>
    <property type="gene ID" value="LPERR07G00100"/>
</dbReference>
<accession>A0A0D9WUI4</accession>